<feature type="domain" description="SUI1" evidence="6">
    <location>
        <begin position="28"/>
        <end position="94"/>
    </location>
</feature>
<dbReference type="PROSITE" id="PS50296">
    <property type="entry name" value="SUI1"/>
    <property type="match status" value="1"/>
</dbReference>
<evidence type="ECO:0000256" key="4">
    <source>
        <dbReference type="HAMAP-Rule" id="MF_00604"/>
    </source>
</evidence>
<evidence type="ECO:0000256" key="1">
    <source>
        <dbReference type="ARBA" id="ARBA00005422"/>
    </source>
</evidence>
<reference evidence="7" key="1">
    <citation type="journal article" date="2020" name="mSystems">
        <title>Genome- and Community-Level Interaction Insights into Carbon Utilization and Element Cycling Functions of Hydrothermarchaeota in Hydrothermal Sediment.</title>
        <authorList>
            <person name="Zhou Z."/>
            <person name="Liu Y."/>
            <person name="Xu W."/>
            <person name="Pan J."/>
            <person name="Luo Z.H."/>
            <person name="Li M."/>
        </authorList>
    </citation>
    <scope>NUCLEOTIDE SEQUENCE [LARGE SCALE GENOMIC DNA]</scope>
    <source>
        <strain evidence="7">SpSt-1259</strain>
    </source>
</reference>
<organism evidence="7">
    <name type="scientific">Fervidicoccus fontis</name>
    <dbReference type="NCBI Taxonomy" id="683846"/>
    <lineage>
        <taxon>Archaea</taxon>
        <taxon>Thermoproteota</taxon>
        <taxon>Thermoprotei</taxon>
        <taxon>Fervidicoccales</taxon>
        <taxon>Fervidicoccaceae</taxon>
        <taxon>Fervidicoccus</taxon>
    </lineage>
</organism>
<dbReference type="NCBIfam" id="TIGR01158">
    <property type="entry name" value="SUI1_rel"/>
    <property type="match status" value="1"/>
</dbReference>
<dbReference type="InterPro" id="IPR036877">
    <property type="entry name" value="SUI1_dom_sf"/>
</dbReference>
<gene>
    <name evidence="7" type="primary">yciH</name>
    <name evidence="7" type="ORF">ENO36_00355</name>
</gene>
<dbReference type="InterPro" id="IPR005872">
    <property type="entry name" value="SUI1_arc_bac"/>
</dbReference>
<dbReference type="Pfam" id="PF01253">
    <property type="entry name" value="SUI1"/>
    <property type="match status" value="1"/>
</dbReference>
<dbReference type="AlphaFoldDB" id="A0A7C2YYZ5"/>
<evidence type="ECO:0000259" key="6">
    <source>
        <dbReference type="PROSITE" id="PS50296"/>
    </source>
</evidence>
<name>A0A7C2YYZ5_9CREN</name>
<dbReference type="GO" id="GO:0001731">
    <property type="term" value="P:formation of translation preinitiation complex"/>
    <property type="evidence" value="ECO:0007669"/>
    <property type="project" value="UniProtKB-UniRule"/>
</dbReference>
<dbReference type="PANTHER" id="PTHR12789">
    <property type="entry name" value="DENSITY-REGULATED PROTEIN HOMOLOG"/>
    <property type="match status" value="1"/>
</dbReference>
<proteinExistence type="inferred from homology"/>
<dbReference type="SUPFAM" id="SSF55159">
    <property type="entry name" value="eIF1-like"/>
    <property type="match status" value="1"/>
</dbReference>
<dbReference type="GO" id="GO:0003729">
    <property type="term" value="F:mRNA binding"/>
    <property type="evidence" value="ECO:0007669"/>
    <property type="project" value="TreeGrafter"/>
</dbReference>
<dbReference type="InterPro" id="IPR001950">
    <property type="entry name" value="SUI1"/>
</dbReference>
<dbReference type="GO" id="GO:0006417">
    <property type="term" value="P:regulation of translation"/>
    <property type="evidence" value="ECO:0007669"/>
    <property type="project" value="UniProtKB-UniRule"/>
</dbReference>
<evidence type="ECO:0000256" key="5">
    <source>
        <dbReference type="PIRNR" id="PIRNR037511"/>
    </source>
</evidence>
<dbReference type="CDD" id="cd11567">
    <property type="entry name" value="YciH_like"/>
    <property type="match status" value="1"/>
</dbReference>
<evidence type="ECO:0000313" key="7">
    <source>
        <dbReference type="EMBL" id="HEU97293.1"/>
    </source>
</evidence>
<keyword evidence="3 4" id="KW-0648">Protein biosynthesis</keyword>
<protein>
    <recommendedName>
        <fullName evidence="4 5">Protein translation factor SUI1 homolog</fullName>
    </recommendedName>
</protein>
<comment type="caution">
    <text evidence="7">The sequence shown here is derived from an EMBL/GenBank/DDBJ whole genome shotgun (WGS) entry which is preliminary data.</text>
</comment>
<dbReference type="PANTHER" id="PTHR12789:SF0">
    <property type="entry name" value="DENSITY-REGULATED PROTEIN"/>
    <property type="match status" value="1"/>
</dbReference>
<dbReference type="Proteomes" id="UP000885664">
    <property type="component" value="Unassembled WGS sequence"/>
</dbReference>
<dbReference type="NCBIfam" id="NF002096">
    <property type="entry name" value="PRK00939.1"/>
    <property type="match status" value="1"/>
</dbReference>
<dbReference type="PIRSF" id="PIRSF037511">
    <property type="entry name" value="Transl_init_SUI1_pro"/>
    <property type="match status" value="1"/>
</dbReference>
<dbReference type="GO" id="GO:0002188">
    <property type="term" value="P:translation reinitiation"/>
    <property type="evidence" value="ECO:0007669"/>
    <property type="project" value="UniProtKB-UniRule"/>
</dbReference>
<comment type="similarity">
    <text evidence="1 4 5">Belongs to the SUI1 family.</text>
</comment>
<evidence type="ECO:0000256" key="2">
    <source>
        <dbReference type="ARBA" id="ARBA00022845"/>
    </source>
</evidence>
<dbReference type="Gene3D" id="3.30.780.10">
    <property type="entry name" value="SUI1-like domain"/>
    <property type="match status" value="1"/>
</dbReference>
<dbReference type="GO" id="GO:0003743">
    <property type="term" value="F:translation initiation factor activity"/>
    <property type="evidence" value="ECO:0007669"/>
    <property type="project" value="UniProtKB-UniRule"/>
</dbReference>
<dbReference type="HAMAP" id="MF_00604">
    <property type="entry name" value="SUI1"/>
    <property type="match status" value="1"/>
</dbReference>
<dbReference type="InterPro" id="IPR050318">
    <property type="entry name" value="DENR/SUI1_TIF"/>
</dbReference>
<dbReference type="InterPro" id="IPR022851">
    <property type="entry name" value="SUI1_arc"/>
</dbReference>
<evidence type="ECO:0000256" key="3">
    <source>
        <dbReference type="ARBA" id="ARBA00022917"/>
    </source>
</evidence>
<dbReference type="EMBL" id="DSFE01000008">
    <property type="protein sequence ID" value="HEU97293.1"/>
    <property type="molecule type" value="Genomic_DNA"/>
</dbReference>
<accession>A0A7C2YYZ5</accession>
<sequence>MGEKDLESLCGGLPEELCEQLVREQQLIKIRLEKRKFGKEVTIIEGIDEKDVDVKKLASQLKTKLATGGTVKNGKIELQGDHRSVLKDILIELGFPPDNIVVLS</sequence>
<keyword evidence="2 4" id="KW-0810">Translation regulation</keyword>